<protein>
    <recommendedName>
        <fullName evidence="3">Sulfurtransferase</fullName>
    </recommendedName>
</protein>
<feature type="domain" description="Rhodanese" evidence="5">
    <location>
        <begin position="159"/>
        <end position="261"/>
    </location>
</feature>
<dbReference type="Gene3D" id="3.40.250.10">
    <property type="entry name" value="Rhodanese-like domain"/>
    <property type="match status" value="2"/>
</dbReference>
<dbReference type="InterPro" id="IPR036873">
    <property type="entry name" value="Rhodanese-like_dom_sf"/>
</dbReference>
<evidence type="ECO:0000256" key="4">
    <source>
        <dbReference type="SAM" id="MobiDB-lite"/>
    </source>
</evidence>
<sequence>MKHLVSVDWLVKHLDDPNLVVVDASVMDARGQELGIPGAVRFDIDGAFSRREDGMRSMLPPGRFERELRKLGIRRGDRVVAYDADGIFSSARAWWMLRSADIKAAVLDGGLPAWREAGGSLTPVADDLGREGDVEVCWEVSRFRNANWVERRVEAADPVLDARSPERFSGDEDDPRPGVRAGHIPGSRSMHYASLQDGGRMLPVAELRERIQAHVDEPEQPLTASCGSGVTACVIALAATLAGHKHVSVYDGSWAEWGAERSGRPVAKGDSDS</sequence>
<evidence type="ECO:0000259" key="5">
    <source>
        <dbReference type="PROSITE" id="PS50206"/>
    </source>
</evidence>
<dbReference type="SMART" id="SM00450">
    <property type="entry name" value="RHOD"/>
    <property type="match status" value="2"/>
</dbReference>
<name>A0A9D1YWY7_9MICO</name>
<evidence type="ECO:0000256" key="2">
    <source>
        <dbReference type="ARBA" id="ARBA00022737"/>
    </source>
</evidence>
<evidence type="ECO:0000313" key="6">
    <source>
        <dbReference type="EMBL" id="HIY67120.1"/>
    </source>
</evidence>
<comment type="caution">
    <text evidence="6">The sequence shown here is derived from an EMBL/GenBank/DDBJ whole genome shotgun (WGS) entry which is preliminary data.</text>
</comment>
<dbReference type="CDD" id="cd01448">
    <property type="entry name" value="TST_Repeat_1"/>
    <property type="match status" value="1"/>
</dbReference>
<dbReference type="InterPro" id="IPR001307">
    <property type="entry name" value="Thiosulphate_STrfase_CS"/>
</dbReference>
<gene>
    <name evidence="6" type="ORF">H9830_12695</name>
</gene>
<dbReference type="PROSITE" id="PS00683">
    <property type="entry name" value="RHODANESE_2"/>
    <property type="match status" value="1"/>
</dbReference>
<accession>A0A9D1YWY7</accession>
<evidence type="ECO:0000256" key="1">
    <source>
        <dbReference type="ARBA" id="ARBA00022679"/>
    </source>
</evidence>
<dbReference type="InterPro" id="IPR045078">
    <property type="entry name" value="TST/MPST-like"/>
</dbReference>
<dbReference type="PANTHER" id="PTHR11364:SF27">
    <property type="entry name" value="SULFURTRANSFERASE"/>
    <property type="match status" value="1"/>
</dbReference>
<evidence type="ECO:0000256" key="3">
    <source>
        <dbReference type="RuleBase" id="RU000507"/>
    </source>
</evidence>
<reference evidence="6" key="1">
    <citation type="journal article" date="2021" name="PeerJ">
        <title>Extensive microbial diversity within the chicken gut microbiome revealed by metagenomics and culture.</title>
        <authorList>
            <person name="Gilroy R."/>
            <person name="Ravi A."/>
            <person name="Getino M."/>
            <person name="Pursley I."/>
            <person name="Horton D.L."/>
            <person name="Alikhan N.F."/>
            <person name="Baker D."/>
            <person name="Gharbi K."/>
            <person name="Hall N."/>
            <person name="Watson M."/>
            <person name="Adriaenssens E.M."/>
            <person name="Foster-Nyarko E."/>
            <person name="Jarju S."/>
            <person name="Secka A."/>
            <person name="Antonio M."/>
            <person name="Oren A."/>
            <person name="Chaudhuri R.R."/>
            <person name="La Ragione R."/>
            <person name="Hildebrand F."/>
            <person name="Pallen M.J."/>
        </authorList>
    </citation>
    <scope>NUCLEOTIDE SEQUENCE</scope>
    <source>
        <strain evidence="6">ChiGjej1B1-98</strain>
    </source>
</reference>
<feature type="region of interest" description="Disordered" evidence="4">
    <location>
        <begin position="163"/>
        <end position="188"/>
    </location>
</feature>
<evidence type="ECO:0000313" key="7">
    <source>
        <dbReference type="Proteomes" id="UP000824005"/>
    </source>
</evidence>
<organism evidence="6 7">
    <name type="scientific">Candidatus Agrococcus pullicola</name>
    <dbReference type="NCBI Taxonomy" id="2838429"/>
    <lineage>
        <taxon>Bacteria</taxon>
        <taxon>Bacillati</taxon>
        <taxon>Actinomycetota</taxon>
        <taxon>Actinomycetes</taxon>
        <taxon>Micrococcales</taxon>
        <taxon>Microbacteriaceae</taxon>
        <taxon>Agrococcus</taxon>
    </lineage>
</organism>
<keyword evidence="1 3" id="KW-0808">Transferase</keyword>
<dbReference type="PROSITE" id="PS50206">
    <property type="entry name" value="RHODANESE_3"/>
    <property type="match status" value="2"/>
</dbReference>
<dbReference type="Proteomes" id="UP000824005">
    <property type="component" value="Unassembled WGS sequence"/>
</dbReference>
<reference evidence="6" key="2">
    <citation type="submission" date="2021-04" db="EMBL/GenBank/DDBJ databases">
        <authorList>
            <person name="Gilroy R."/>
        </authorList>
    </citation>
    <scope>NUCLEOTIDE SEQUENCE</scope>
    <source>
        <strain evidence="6">ChiGjej1B1-98</strain>
    </source>
</reference>
<dbReference type="InterPro" id="IPR001763">
    <property type="entry name" value="Rhodanese-like_dom"/>
</dbReference>
<dbReference type="GO" id="GO:0004792">
    <property type="term" value="F:thiosulfate-cyanide sulfurtransferase activity"/>
    <property type="evidence" value="ECO:0007669"/>
    <property type="project" value="InterPro"/>
</dbReference>
<keyword evidence="2" id="KW-0677">Repeat</keyword>
<dbReference type="PANTHER" id="PTHR11364">
    <property type="entry name" value="THIOSULFATE SULFERTANSFERASE"/>
    <property type="match status" value="1"/>
</dbReference>
<dbReference type="SUPFAM" id="SSF52821">
    <property type="entry name" value="Rhodanese/Cell cycle control phosphatase"/>
    <property type="match status" value="2"/>
</dbReference>
<dbReference type="CDD" id="cd01449">
    <property type="entry name" value="TST_Repeat_2"/>
    <property type="match status" value="1"/>
</dbReference>
<proteinExistence type="predicted"/>
<dbReference type="AlphaFoldDB" id="A0A9D1YWY7"/>
<feature type="domain" description="Rhodanese" evidence="5">
    <location>
        <begin position="15"/>
        <end position="123"/>
    </location>
</feature>
<dbReference type="EMBL" id="DXDC01000384">
    <property type="protein sequence ID" value="HIY67120.1"/>
    <property type="molecule type" value="Genomic_DNA"/>
</dbReference>
<dbReference type="Pfam" id="PF00581">
    <property type="entry name" value="Rhodanese"/>
    <property type="match status" value="2"/>
</dbReference>